<dbReference type="EMBL" id="JZYN01000041">
    <property type="protein sequence ID" value="KJM62591.1"/>
    <property type="molecule type" value="Genomic_DNA"/>
</dbReference>
<dbReference type="AlphaFoldDB" id="A0A837F4F1"/>
<evidence type="ECO:0000313" key="2">
    <source>
        <dbReference type="Proteomes" id="UP000033679"/>
    </source>
</evidence>
<evidence type="ECO:0000313" key="1">
    <source>
        <dbReference type="EMBL" id="KJM62591.1"/>
    </source>
</evidence>
<proteinExistence type="predicted"/>
<accession>A0A837F4F1</accession>
<name>A0A837F4F1_9ENTR</name>
<protein>
    <submittedName>
        <fullName evidence="1">Uncharacterized protein</fullName>
    </submittedName>
</protein>
<reference evidence="1 2" key="1">
    <citation type="submission" date="2015-03" db="EMBL/GenBank/DDBJ databases">
        <authorList>
            <person name="McCorrison J."/>
            <person name="Sanka R."/>
            <person name="Adams M."/>
            <person name="Brinkac L."/>
            <person name="Nierman W."/>
            <person name="Sutton G."/>
            <person name="Nelson K."/>
            <person name="Kiedrowski L."/>
            <person name="Guerrero D."/>
            <person name="Bonomo R."/>
        </authorList>
    </citation>
    <scope>NUCLEOTIDE SEQUENCE [LARGE SCALE GENOMIC DNA]</scope>
    <source>
        <strain evidence="1 2">39373</strain>
    </source>
</reference>
<organism evidence="1 2">
    <name type="scientific">Enterobacter hormaechei subsp. xiangfangensis</name>
    <dbReference type="NCBI Taxonomy" id="1296536"/>
    <lineage>
        <taxon>Bacteria</taxon>
        <taxon>Pseudomonadati</taxon>
        <taxon>Pseudomonadota</taxon>
        <taxon>Gammaproteobacteria</taxon>
        <taxon>Enterobacterales</taxon>
        <taxon>Enterobacteriaceae</taxon>
        <taxon>Enterobacter</taxon>
        <taxon>Enterobacter cloacae complex</taxon>
    </lineage>
</organism>
<dbReference type="Proteomes" id="UP000033679">
    <property type="component" value="Unassembled WGS sequence"/>
</dbReference>
<comment type="caution">
    <text evidence="1">The sequence shown here is derived from an EMBL/GenBank/DDBJ whole genome shotgun (WGS) entry which is preliminary data.</text>
</comment>
<gene>
    <name evidence="1" type="ORF">SS59_23235</name>
</gene>
<sequence>MDHKNFSVLFFFKPDRLAAPVLAVKQKSKTEKVEKNFSVFHF</sequence>